<keyword evidence="1" id="KW-0472">Membrane</keyword>
<reference evidence="3" key="1">
    <citation type="journal article" date="2017" name="Genome Biol.">
        <title>Comparative genomics reveals high biological diversity and specific adaptations in the industrially and medically important fungal genus Aspergillus.</title>
        <authorList>
            <person name="de Vries R.P."/>
            <person name="Riley R."/>
            <person name="Wiebenga A."/>
            <person name="Aguilar-Osorio G."/>
            <person name="Amillis S."/>
            <person name="Uchima C.A."/>
            <person name="Anderluh G."/>
            <person name="Asadollahi M."/>
            <person name="Askin M."/>
            <person name="Barry K."/>
            <person name="Battaglia E."/>
            <person name="Bayram O."/>
            <person name="Benocci T."/>
            <person name="Braus-Stromeyer S.A."/>
            <person name="Caldana C."/>
            <person name="Canovas D."/>
            <person name="Cerqueira G.C."/>
            <person name="Chen F."/>
            <person name="Chen W."/>
            <person name="Choi C."/>
            <person name="Clum A."/>
            <person name="Dos Santos R.A."/>
            <person name="Damasio A.R."/>
            <person name="Diallinas G."/>
            <person name="Emri T."/>
            <person name="Fekete E."/>
            <person name="Flipphi M."/>
            <person name="Freyberg S."/>
            <person name="Gallo A."/>
            <person name="Gournas C."/>
            <person name="Habgood R."/>
            <person name="Hainaut M."/>
            <person name="Harispe M.L."/>
            <person name="Henrissat B."/>
            <person name="Hilden K.S."/>
            <person name="Hope R."/>
            <person name="Hossain A."/>
            <person name="Karabika E."/>
            <person name="Karaffa L."/>
            <person name="Karanyi Z."/>
            <person name="Krasevec N."/>
            <person name="Kuo A."/>
            <person name="Kusch H."/>
            <person name="LaButti K."/>
            <person name="Lagendijk E.L."/>
            <person name="Lapidus A."/>
            <person name="Levasseur A."/>
            <person name="Lindquist E."/>
            <person name="Lipzen A."/>
            <person name="Logrieco A.F."/>
            <person name="MacCabe A."/>
            <person name="Maekelae M.R."/>
            <person name="Malavazi I."/>
            <person name="Melin P."/>
            <person name="Meyer V."/>
            <person name="Mielnichuk N."/>
            <person name="Miskei M."/>
            <person name="Molnar A.P."/>
            <person name="Mule G."/>
            <person name="Ngan C.Y."/>
            <person name="Orejas M."/>
            <person name="Orosz E."/>
            <person name="Ouedraogo J.P."/>
            <person name="Overkamp K.M."/>
            <person name="Park H.-S."/>
            <person name="Perrone G."/>
            <person name="Piumi F."/>
            <person name="Punt P.J."/>
            <person name="Ram A.F."/>
            <person name="Ramon A."/>
            <person name="Rauscher S."/>
            <person name="Record E."/>
            <person name="Riano-Pachon D.M."/>
            <person name="Robert V."/>
            <person name="Roehrig J."/>
            <person name="Ruller R."/>
            <person name="Salamov A."/>
            <person name="Salih N.S."/>
            <person name="Samson R.A."/>
            <person name="Sandor E."/>
            <person name="Sanguinetti M."/>
            <person name="Schuetze T."/>
            <person name="Sepcic K."/>
            <person name="Shelest E."/>
            <person name="Sherlock G."/>
            <person name="Sophianopoulou V."/>
            <person name="Squina F.M."/>
            <person name="Sun H."/>
            <person name="Susca A."/>
            <person name="Todd R.B."/>
            <person name="Tsang A."/>
            <person name="Unkles S.E."/>
            <person name="van de Wiele N."/>
            <person name="van Rossen-Uffink D."/>
            <person name="Oliveira J.V."/>
            <person name="Vesth T.C."/>
            <person name="Visser J."/>
            <person name="Yu J.-H."/>
            <person name="Zhou M."/>
            <person name="Andersen M.R."/>
            <person name="Archer D.B."/>
            <person name="Baker S.E."/>
            <person name="Benoit I."/>
            <person name="Brakhage A.A."/>
            <person name="Braus G.H."/>
            <person name="Fischer R."/>
            <person name="Frisvad J.C."/>
            <person name="Goldman G.H."/>
            <person name="Houbraken J."/>
            <person name="Oakley B."/>
            <person name="Pocsi I."/>
            <person name="Scazzocchio C."/>
            <person name="Seiboth B."/>
            <person name="vanKuyk P.A."/>
            <person name="Wortman J."/>
            <person name="Dyer P.S."/>
            <person name="Grigoriev I.V."/>
        </authorList>
    </citation>
    <scope>NUCLEOTIDE SEQUENCE [LARGE SCALE GENOMIC DNA]</scope>
    <source>
        <strain evidence="3">CBS 106.47</strain>
    </source>
</reference>
<name>A0A1M3TL81_ASPLC</name>
<evidence type="ECO:0000313" key="3">
    <source>
        <dbReference type="Proteomes" id="UP000184063"/>
    </source>
</evidence>
<dbReference type="EMBL" id="KV878240">
    <property type="protein sequence ID" value="OJZ87412.1"/>
    <property type="molecule type" value="Genomic_DNA"/>
</dbReference>
<organism evidence="2 3">
    <name type="scientific">Aspergillus luchuensis (strain CBS 106.47)</name>
    <dbReference type="NCBI Taxonomy" id="1137211"/>
    <lineage>
        <taxon>Eukaryota</taxon>
        <taxon>Fungi</taxon>
        <taxon>Dikarya</taxon>
        <taxon>Ascomycota</taxon>
        <taxon>Pezizomycotina</taxon>
        <taxon>Eurotiomycetes</taxon>
        <taxon>Eurotiomycetidae</taxon>
        <taxon>Eurotiales</taxon>
        <taxon>Aspergillaceae</taxon>
        <taxon>Aspergillus</taxon>
        <taxon>Aspergillus subgen. Circumdati</taxon>
    </lineage>
</organism>
<protein>
    <submittedName>
        <fullName evidence="2">Uncharacterized protein</fullName>
    </submittedName>
</protein>
<feature type="transmembrane region" description="Helical" evidence="1">
    <location>
        <begin position="15"/>
        <end position="45"/>
    </location>
</feature>
<gene>
    <name evidence="2" type="ORF">ASPFODRAFT_571643</name>
</gene>
<accession>A0A1M3TL81</accession>
<dbReference type="VEuPathDB" id="FungiDB:ASPFODRAFT_571643"/>
<keyword evidence="1" id="KW-1133">Transmembrane helix</keyword>
<evidence type="ECO:0000256" key="1">
    <source>
        <dbReference type="SAM" id="Phobius"/>
    </source>
</evidence>
<keyword evidence="1" id="KW-0812">Transmembrane</keyword>
<evidence type="ECO:0000313" key="2">
    <source>
        <dbReference type="EMBL" id="OJZ87412.1"/>
    </source>
</evidence>
<dbReference type="Proteomes" id="UP000184063">
    <property type="component" value="Unassembled WGS sequence"/>
</dbReference>
<dbReference type="AlphaFoldDB" id="A0A1M3TL81"/>
<sequence>MSPGRTRLAISGRPAYWLVGCAALFPIQSFNTRILFALLLSLSLYTTNPPPRPTKPPLSLGLEMLTGPICAHSSMSVGQTSR</sequence>
<proteinExistence type="predicted"/>